<keyword evidence="2 7" id="KW-0812">Transmembrane</keyword>
<evidence type="ECO:0000256" key="2">
    <source>
        <dbReference type="ARBA" id="ARBA00022692"/>
    </source>
</evidence>
<gene>
    <name evidence="9" type="ORF">M0812_22451</name>
</gene>
<dbReference type="InterPro" id="IPR039261">
    <property type="entry name" value="FNR_nucleotide-bd"/>
</dbReference>
<organism evidence="9 10">
    <name type="scientific">Anaeramoeba flamelloides</name>
    <dbReference type="NCBI Taxonomy" id="1746091"/>
    <lineage>
        <taxon>Eukaryota</taxon>
        <taxon>Metamonada</taxon>
        <taxon>Anaeramoebidae</taxon>
        <taxon>Anaeramoeba</taxon>
    </lineage>
</organism>
<comment type="subcellular location">
    <subcellularLocation>
        <location evidence="1">Membrane</location>
        <topology evidence="1">Multi-pass membrane protein</topology>
    </subcellularLocation>
</comment>
<feature type="region of interest" description="Disordered" evidence="6">
    <location>
        <begin position="259"/>
        <end position="290"/>
    </location>
</feature>
<accession>A0AAV7YXF5</accession>
<dbReference type="SUPFAM" id="SSF63380">
    <property type="entry name" value="Riboflavin synthase domain-like"/>
    <property type="match status" value="1"/>
</dbReference>
<dbReference type="PANTHER" id="PTHR11972">
    <property type="entry name" value="NADPH OXIDASE"/>
    <property type="match status" value="1"/>
</dbReference>
<comment type="caution">
    <text evidence="9">The sequence shown here is derived from an EMBL/GenBank/DDBJ whole genome shotgun (WGS) entry which is preliminary data.</text>
</comment>
<dbReference type="InterPro" id="IPR013130">
    <property type="entry name" value="Fe3_Rdtase_TM_dom"/>
</dbReference>
<evidence type="ECO:0000256" key="5">
    <source>
        <dbReference type="ARBA" id="ARBA00023136"/>
    </source>
</evidence>
<feature type="transmembrane region" description="Helical" evidence="7">
    <location>
        <begin position="206"/>
        <end position="226"/>
    </location>
</feature>
<feature type="transmembrane region" description="Helical" evidence="7">
    <location>
        <begin position="181"/>
        <end position="200"/>
    </location>
</feature>
<dbReference type="InterPro" id="IPR017938">
    <property type="entry name" value="Riboflavin_synthase-like_b-brl"/>
</dbReference>
<evidence type="ECO:0000256" key="4">
    <source>
        <dbReference type="ARBA" id="ARBA00023002"/>
    </source>
</evidence>
<evidence type="ECO:0000256" key="6">
    <source>
        <dbReference type="SAM" id="MobiDB-lite"/>
    </source>
</evidence>
<feature type="transmembrane region" description="Helical" evidence="7">
    <location>
        <begin position="397"/>
        <end position="418"/>
    </location>
</feature>
<dbReference type="InterPro" id="IPR050369">
    <property type="entry name" value="RBOH/FRE"/>
</dbReference>
<dbReference type="CDD" id="cd06186">
    <property type="entry name" value="NOX_Duox_like_FAD_NADP"/>
    <property type="match status" value="1"/>
</dbReference>
<evidence type="ECO:0000259" key="8">
    <source>
        <dbReference type="PROSITE" id="PS51384"/>
    </source>
</evidence>
<evidence type="ECO:0000256" key="3">
    <source>
        <dbReference type="ARBA" id="ARBA00022989"/>
    </source>
</evidence>
<dbReference type="GO" id="GO:0005886">
    <property type="term" value="C:plasma membrane"/>
    <property type="evidence" value="ECO:0007669"/>
    <property type="project" value="TreeGrafter"/>
</dbReference>
<feature type="transmembrane region" description="Helical" evidence="7">
    <location>
        <begin position="151"/>
        <end position="169"/>
    </location>
</feature>
<evidence type="ECO:0000256" key="7">
    <source>
        <dbReference type="SAM" id="Phobius"/>
    </source>
</evidence>
<evidence type="ECO:0000313" key="10">
    <source>
        <dbReference type="Proteomes" id="UP001146793"/>
    </source>
</evidence>
<dbReference type="Pfam" id="PF08030">
    <property type="entry name" value="NAD_binding_6"/>
    <property type="match status" value="1"/>
</dbReference>
<dbReference type="Gene3D" id="3.40.50.80">
    <property type="entry name" value="Nucleotide-binding domain of ferredoxin-NADP reductase (FNR) module"/>
    <property type="match status" value="1"/>
</dbReference>
<feature type="transmembrane region" description="Helical" evidence="7">
    <location>
        <begin position="72"/>
        <end position="96"/>
    </location>
</feature>
<keyword evidence="3 7" id="KW-1133">Transmembrane helix</keyword>
<keyword evidence="4" id="KW-0560">Oxidoreductase</keyword>
<feature type="compositionally biased region" description="Basic residues" evidence="6">
    <location>
        <begin position="264"/>
        <end position="275"/>
    </location>
</feature>
<dbReference type="Pfam" id="PF01794">
    <property type="entry name" value="Ferric_reduct"/>
    <property type="match status" value="1"/>
</dbReference>
<dbReference type="PROSITE" id="PS51384">
    <property type="entry name" value="FAD_FR"/>
    <property type="match status" value="1"/>
</dbReference>
<protein>
    <submittedName>
        <fullName evidence="9">Nadph oxidase</fullName>
    </submittedName>
</protein>
<reference evidence="9" key="1">
    <citation type="submission" date="2022-08" db="EMBL/GenBank/DDBJ databases">
        <title>Novel sulphate-reducing endosymbionts in the free-living metamonad Anaeramoeba.</title>
        <authorList>
            <person name="Jerlstrom-Hultqvist J."/>
            <person name="Cepicka I."/>
            <person name="Gallot-Lavallee L."/>
            <person name="Salas-Leiva D."/>
            <person name="Curtis B.A."/>
            <person name="Zahonova K."/>
            <person name="Pipaliya S."/>
            <person name="Dacks J."/>
            <person name="Roger A.J."/>
        </authorList>
    </citation>
    <scope>NUCLEOTIDE SEQUENCE</scope>
    <source>
        <strain evidence="9">Busselton2</strain>
    </source>
</reference>
<name>A0AAV7YXF5_9EUKA</name>
<feature type="transmembrane region" description="Helical" evidence="7">
    <location>
        <begin position="41"/>
        <end position="60"/>
    </location>
</feature>
<feature type="domain" description="FAD-binding FR-type" evidence="8">
    <location>
        <begin position="270"/>
        <end position="391"/>
    </location>
</feature>
<dbReference type="InterPro" id="IPR017927">
    <property type="entry name" value="FAD-bd_FR_type"/>
</dbReference>
<dbReference type="AlphaFoldDB" id="A0AAV7YXF5"/>
<dbReference type="Proteomes" id="UP001146793">
    <property type="component" value="Unassembled WGS sequence"/>
</dbReference>
<dbReference type="InterPro" id="IPR000778">
    <property type="entry name" value="Cyt_b245_heavy_chain"/>
</dbReference>
<dbReference type="EMBL" id="JANTQA010000047">
    <property type="protein sequence ID" value="KAJ3433491.1"/>
    <property type="molecule type" value="Genomic_DNA"/>
</dbReference>
<dbReference type="GO" id="GO:0016491">
    <property type="term" value="F:oxidoreductase activity"/>
    <property type="evidence" value="ECO:0007669"/>
    <property type="project" value="UniProtKB-KW"/>
</dbReference>
<feature type="transmembrane region" description="Helical" evidence="7">
    <location>
        <begin position="117"/>
        <end position="135"/>
    </location>
</feature>
<dbReference type="InterPro" id="IPR013121">
    <property type="entry name" value="Fe_red_NAD-bd_6"/>
</dbReference>
<evidence type="ECO:0000313" key="9">
    <source>
        <dbReference type="EMBL" id="KAJ3433491.1"/>
    </source>
</evidence>
<dbReference type="SUPFAM" id="SSF52343">
    <property type="entry name" value="Ferredoxin reductase-like, C-terminal NADP-linked domain"/>
    <property type="match status" value="1"/>
</dbReference>
<keyword evidence="5 7" id="KW-0472">Membrane</keyword>
<sequence>MDKTKKFDFFPSHSTKRFKLFHHKYLTRTPKKKNLKTNSDFLLLYLYFGVLFVFTIYTIAQSHKQPALEIFIKVVGSLIQISGLTLFLTITHHSVLQKIFQTSYEHSLWLHKKAGKFSIMLNMLFTLLNVIQYLTSKPTTDSALGNSNVRSFARLISVIVTSVLIFVLARGLKMRKKIYETFYYSHIFSTLVYIPISALSHELKPFLFTVAFGFLVWLIDLLYRVFLFYTKKQGKIVGIQSQKIFNNKKFNQKAISTVEGNSKSKSKNKKKNKSKKINENKNKSTIENNSITKNDHYVPETKVLTIEVDNFQYEPMQWIRLCIPAISKYQMHPITICSPPKFADKKTGKVRFDVLIKNLGDWSKSVVDCPDKLLLDKPVKIEGPLGTSSLSVLDYRYLVLIGGGCGVGPILSLMFTLMELRKSNFGEKLIKIKFFWMVKDFQSLELFQDQLKPVSEQFKKYDIQCYVTRQNKEDFENEYTIPDFVRFGRPNFSHILTETAEDAQKQKINKIGVFACGPVRLIKQIQNDCLDSSNSQIRLDFSREVTKF</sequence>
<proteinExistence type="predicted"/>
<evidence type="ECO:0000256" key="1">
    <source>
        <dbReference type="ARBA" id="ARBA00004141"/>
    </source>
</evidence>
<dbReference type="PRINTS" id="PR00466">
    <property type="entry name" value="GP91PHOX"/>
</dbReference>